<evidence type="ECO:0000313" key="1">
    <source>
        <dbReference type="EMBL" id="GAA5158116.1"/>
    </source>
</evidence>
<dbReference type="EMBL" id="BAABJP010000015">
    <property type="protein sequence ID" value="GAA5158116.1"/>
    <property type="molecule type" value="Genomic_DNA"/>
</dbReference>
<dbReference type="RefSeq" id="WP_185059170.1">
    <property type="nucleotide sequence ID" value="NZ_BAABJP010000015.1"/>
</dbReference>
<dbReference type="Proteomes" id="UP001428817">
    <property type="component" value="Unassembled WGS sequence"/>
</dbReference>
<name>A0ABP9Q7V9_9PSEU</name>
<gene>
    <name evidence="1" type="ORF">GCM10023321_37410</name>
</gene>
<organism evidence="1 2">
    <name type="scientific">Pseudonocardia eucalypti</name>
    <dbReference type="NCBI Taxonomy" id="648755"/>
    <lineage>
        <taxon>Bacteria</taxon>
        <taxon>Bacillati</taxon>
        <taxon>Actinomycetota</taxon>
        <taxon>Actinomycetes</taxon>
        <taxon>Pseudonocardiales</taxon>
        <taxon>Pseudonocardiaceae</taxon>
        <taxon>Pseudonocardia</taxon>
    </lineage>
</organism>
<proteinExistence type="predicted"/>
<evidence type="ECO:0008006" key="3">
    <source>
        <dbReference type="Google" id="ProtNLM"/>
    </source>
</evidence>
<dbReference type="Gene3D" id="1.10.10.60">
    <property type="entry name" value="Homeodomain-like"/>
    <property type="match status" value="1"/>
</dbReference>
<sequence length="97" mass="10889">MDLKEALSYPRPPVRRLLDMVKHWAKVPAAERAAASEPRFQPRRALSLAERLGEAGVQKLITAYRNGTTGPELAAEYGCSLKTIRRLLRKYGVRLAD</sequence>
<reference evidence="2" key="1">
    <citation type="journal article" date="2019" name="Int. J. Syst. Evol. Microbiol.">
        <title>The Global Catalogue of Microorganisms (GCM) 10K type strain sequencing project: providing services to taxonomists for standard genome sequencing and annotation.</title>
        <authorList>
            <consortium name="The Broad Institute Genomics Platform"/>
            <consortium name="The Broad Institute Genome Sequencing Center for Infectious Disease"/>
            <person name="Wu L."/>
            <person name="Ma J."/>
        </authorList>
    </citation>
    <scope>NUCLEOTIDE SEQUENCE [LARGE SCALE GENOMIC DNA]</scope>
    <source>
        <strain evidence="2">JCM 18303</strain>
    </source>
</reference>
<keyword evidence="2" id="KW-1185">Reference proteome</keyword>
<protein>
    <recommendedName>
        <fullName evidence="3">Helix-turn-helix domain-containing protein</fullName>
    </recommendedName>
</protein>
<accession>A0ABP9Q7V9</accession>
<comment type="caution">
    <text evidence="1">The sequence shown here is derived from an EMBL/GenBank/DDBJ whole genome shotgun (WGS) entry which is preliminary data.</text>
</comment>
<evidence type="ECO:0000313" key="2">
    <source>
        <dbReference type="Proteomes" id="UP001428817"/>
    </source>
</evidence>